<accession>A0A9D4LNJ7</accession>
<reference evidence="2" key="2">
    <citation type="submission" date="2020-11" db="EMBL/GenBank/DDBJ databases">
        <authorList>
            <person name="McCartney M.A."/>
            <person name="Auch B."/>
            <person name="Kono T."/>
            <person name="Mallez S."/>
            <person name="Becker A."/>
            <person name="Gohl D.M."/>
            <person name="Silverstein K.A.T."/>
            <person name="Koren S."/>
            <person name="Bechman K.B."/>
            <person name="Herman A."/>
            <person name="Abrahante J.E."/>
            <person name="Garbe J."/>
        </authorList>
    </citation>
    <scope>NUCLEOTIDE SEQUENCE</scope>
    <source>
        <strain evidence="2">Duluth1</strain>
        <tissue evidence="2">Whole animal</tissue>
    </source>
</reference>
<proteinExistence type="predicted"/>
<dbReference type="AlphaFoldDB" id="A0A9D4LNJ7"/>
<feature type="region of interest" description="Disordered" evidence="1">
    <location>
        <begin position="1"/>
        <end position="26"/>
    </location>
</feature>
<name>A0A9D4LNJ7_DREPO</name>
<dbReference type="EMBL" id="JAIWYP010000003">
    <property type="protein sequence ID" value="KAH3859976.1"/>
    <property type="molecule type" value="Genomic_DNA"/>
</dbReference>
<evidence type="ECO:0000256" key="1">
    <source>
        <dbReference type="SAM" id="MobiDB-lite"/>
    </source>
</evidence>
<keyword evidence="3" id="KW-1185">Reference proteome</keyword>
<evidence type="ECO:0000313" key="3">
    <source>
        <dbReference type="Proteomes" id="UP000828390"/>
    </source>
</evidence>
<dbReference type="Proteomes" id="UP000828390">
    <property type="component" value="Unassembled WGS sequence"/>
</dbReference>
<gene>
    <name evidence="2" type="ORF">DPMN_102797</name>
</gene>
<organism evidence="2 3">
    <name type="scientific">Dreissena polymorpha</name>
    <name type="common">Zebra mussel</name>
    <name type="synonym">Mytilus polymorpha</name>
    <dbReference type="NCBI Taxonomy" id="45954"/>
    <lineage>
        <taxon>Eukaryota</taxon>
        <taxon>Metazoa</taxon>
        <taxon>Spiralia</taxon>
        <taxon>Lophotrochozoa</taxon>
        <taxon>Mollusca</taxon>
        <taxon>Bivalvia</taxon>
        <taxon>Autobranchia</taxon>
        <taxon>Heteroconchia</taxon>
        <taxon>Euheterodonta</taxon>
        <taxon>Imparidentia</taxon>
        <taxon>Neoheterodontei</taxon>
        <taxon>Myida</taxon>
        <taxon>Dreissenoidea</taxon>
        <taxon>Dreissenidae</taxon>
        <taxon>Dreissena</taxon>
    </lineage>
</organism>
<protein>
    <submittedName>
        <fullName evidence="2">Uncharacterized protein</fullName>
    </submittedName>
</protein>
<evidence type="ECO:0000313" key="2">
    <source>
        <dbReference type="EMBL" id="KAH3859976.1"/>
    </source>
</evidence>
<sequence length="77" mass="8824">MSKEKRKNWRRNDREKRRLQNTNGQEWRSSQKRLLRYICAPTVGREEVLTMTRGVLSGLGVTGVNGGIMVGVRCSMS</sequence>
<reference evidence="2" key="1">
    <citation type="journal article" date="2019" name="bioRxiv">
        <title>The Genome of the Zebra Mussel, Dreissena polymorpha: A Resource for Invasive Species Research.</title>
        <authorList>
            <person name="McCartney M.A."/>
            <person name="Auch B."/>
            <person name="Kono T."/>
            <person name="Mallez S."/>
            <person name="Zhang Y."/>
            <person name="Obille A."/>
            <person name="Becker A."/>
            <person name="Abrahante J.E."/>
            <person name="Garbe J."/>
            <person name="Badalamenti J.P."/>
            <person name="Herman A."/>
            <person name="Mangelson H."/>
            <person name="Liachko I."/>
            <person name="Sullivan S."/>
            <person name="Sone E.D."/>
            <person name="Koren S."/>
            <person name="Silverstein K.A.T."/>
            <person name="Beckman K.B."/>
            <person name="Gohl D.M."/>
        </authorList>
    </citation>
    <scope>NUCLEOTIDE SEQUENCE</scope>
    <source>
        <strain evidence="2">Duluth1</strain>
        <tissue evidence="2">Whole animal</tissue>
    </source>
</reference>
<comment type="caution">
    <text evidence="2">The sequence shown here is derived from an EMBL/GenBank/DDBJ whole genome shotgun (WGS) entry which is preliminary data.</text>
</comment>